<proteinExistence type="predicted"/>
<dbReference type="GO" id="GO:0008299">
    <property type="term" value="P:isoprenoid biosynthetic process"/>
    <property type="evidence" value="ECO:0007669"/>
    <property type="project" value="UniProtKB-KW"/>
</dbReference>
<organism evidence="4 5">
    <name type="scientific">Agathobacter ruminis</name>
    <dbReference type="NCBI Taxonomy" id="1712665"/>
    <lineage>
        <taxon>Bacteria</taxon>
        <taxon>Bacillati</taxon>
        <taxon>Bacillota</taxon>
        <taxon>Clostridia</taxon>
        <taxon>Lachnospirales</taxon>
        <taxon>Lachnospiraceae</taxon>
        <taxon>Agathobacter</taxon>
    </lineage>
</organism>
<dbReference type="Proteomes" id="UP000224563">
    <property type="component" value="Unassembled WGS sequence"/>
</dbReference>
<gene>
    <name evidence="4" type="ORF">CSX02_08835</name>
</gene>
<comment type="caution">
    <text evidence="4">The sequence shown here is derived from an EMBL/GenBank/DDBJ whole genome shotgun (WGS) entry which is preliminary data.</text>
</comment>
<keyword evidence="1 4" id="KW-0808">Transferase</keyword>
<evidence type="ECO:0000313" key="4">
    <source>
        <dbReference type="EMBL" id="PHU37303.1"/>
    </source>
</evidence>
<dbReference type="RefSeq" id="WP_099386405.1">
    <property type="nucleotide sequence ID" value="NZ_JANSWH010000012.1"/>
</dbReference>
<dbReference type="CDD" id="cd02516">
    <property type="entry name" value="CDP-ME_synthetase"/>
    <property type="match status" value="1"/>
</dbReference>
<dbReference type="Pfam" id="PF01128">
    <property type="entry name" value="IspD"/>
    <property type="match status" value="1"/>
</dbReference>
<reference evidence="4 5" key="1">
    <citation type="submission" date="2017-10" db="EMBL/GenBank/DDBJ databases">
        <title>Resolving the taxonomy of Roseburia spp., Eubacterium rectale and Agathobacter spp. through phylogenomic analysis.</title>
        <authorList>
            <person name="Sheridan P.O."/>
            <person name="Walker A.W."/>
            <person name="Duncan S.H."/>
            <person name="Scott K.P."/>
            <person name="Toole P.W.O."/>
            <person name="Luis P."/>
            <person name="Flint H.J."/>
        </authorList>
    </citation>
    <scope>NUCLEOTIDE SEQUENCE [LARGE SCALE GENOMIC DNA]</scope>
    <source>
        <strain evidence="4 5">JK623</strain>
    </source>
</reference>
<dbReference type="InterPro" id="IPR029044">
    <property type="entry name" value="Nucleotide-diphossugar_trans"/>
</dbReference>
<dbReference type="AlphaFoldDB" id="A0A2G3E2H1"/>
<dbReference type="SUPFAM" id="SSF53448">
    <property type="entry name" value="Nucleotide-diphospho-sugar transferases"/>
    <property type="match status" value="1"/>
</dbReference>
<evidence type="ECO:0000313" key="5">
    <source>
        <dbReference type="Proteomes" id="UP000224563"/>
    </source>
</evidence>
<accession>A0A2G3E2H1</accession>
<dbReference type="PANTHER" id="PTHR32125">
    <property type="entry name" value="2-C-METHYL-D-ERYTHRITOL 4-PHOSPHATE CYTIDYLYLTRANSFERASE, CHLOROPLASTIC"/>
    <property type="match status" value="1"/>
</dbReference>
<sequence length="225" mass="24965">MKRYAVMLSGGTGTRMGDPVPKQYQRVKGKMLFEYTLQSLCAVAFEAIVIVAAPEWVDAIRQVLPDGKFLFAAPGENRQLSVWNALQVLKAEEDDAVLIQDAARPMTKPELIEACLEKLEQEADADGVVPVLPMKDTVYLSRDGKCLTQTLVRSEVVAGQAPEAFRFGFYYRATEKLLPHEILTINGSAEPAMRARGHICTIAGDESNLKITTPLDLERFIHELE</sequence>
<dbReference type="EMBL" id="PDYG01000070">
    <property type="protein sequence ID" value="PHU37303.1"/>
    <property type="molecule type" value="Genomic_DNA"/>
</dbReference>
<dbReference type="GO" id="GO:0050518">
    <property type="term" value="F:2-C-methyl-D-erythritol 4-phosphate cytidylyltransferase activity"/>
    <property type="evidence" value="ECO:0007669"/>
    <property type="project" value="TreeGrafter"/>
</dbReference>
<keyword evidence="5" id="KW-1185">Reference proteome</keyword>
<dbReference type="InterPro" id="IPR034683">
    <property type="entry name" value="IspD/TarI"/>
</dbReference>
<protein>
    <submittedName>
        <fullName evidence="4">2-C-methyl-D-erythritol 4-phosphate cytidylyltransferase</fullName>
    </submittedName>
</protein>
<evidence type="ECO:0000256" key="1">
    <source>
        <dbReference type="ARBA" id="ARBA00022679"/>
    </source>
</evidence>
<dbReference type="PANTHER" id="PTHR32125:SF4">
    <property type="entry name" value="2-C-METHYL-D-ERYTHRITOL 4-PHOSPHATE CYTIDYLYLTRANSFERASE, CHLOROPLASTIC"/>
    <property type="match status" value="1"/>
</dbReference>
<keyword evidence="2 4" id="KW-0548">Nucleotidyltransferase</keyword>
<evidence type="ECO:0000256" key="3">
    <source>
        <dbReference type="ARBA" id="ARBA00023229"/>
    </source>
</evidence>
<name>A0A2G3E2H1_9FIRM</name>
<dbReference type="InterPro" id="IPR050088">
    <property type="entry name" value="IspD/TarI_cytidylyltransf_bact"/>
</dbReference>
<evidence type="ECO:0000256" key="2">
    <source>
        <dbReference type="ARBA" id="ARBA00022695"/>
    </source>
</evidence>
<reference evidence="4 5" key="2">
    <citation type="submission" date="2017-10" db="EMBL/GenBank/DDBJ databases">
        <authorList>
            <person name="Banno H."/>
            <person name="Chua N.-H."/>
        </authorList>
    </citation>
    <scope>NUCLEOTIDE SEQUENCE [LARGE SCALE GENOMIC DNA]</scope>
    <source>
        <strain evidence="4 5">JK623</strain>
    </source>
</reference>
<dbReference type="Gene3D" id="3.90.550.10">
    <property type="entry name" value="Spore Coat Polysaccharide Biosynthesis Protein SpsA, Chain A"/>
    <property type="match status" value="1"/>
</dbReference>
<keyword evidence="3" id="KW-0414">Isoprene biosynthesis</keyword>